<comment type="caution">
    <text evidence="1">The sequence shown here is derived from an EMBL/GenBank/DDBJ whole genome shotgun (WGS) entry which is preliminary data.</text>
</comment>
<proteinExistence type="predicted"/>
<dbReference type="RefSeq" id="WP_378047740.1">
    <property type="nucleotide sequence ID" value="NZ_JBHMDN010000015.1"/>
</dbReference>
<dbReference type="EMBL" id="JBHTAI010000015">
    <property type="protein sequence ID" value="MFC7151258.1"/>
    <property type="molecule type" value="Genomic_DNA"/>
</dbReference>
<keyword evidence="2" id="KW-1185">Reference proteome</keyword>
<accession>A0ABW2FHF9</accession>
<reference evidence="2" key="1">
    <citation type="journal article" date="2019" name="Int. J. Syst. Evol. Microbiol.">
        <title>The Global Catalogue of Microorganisms (GCM) 10K type strain sequencing project: providing services to taxonomists for standard genome sequencing and annotation.</title>
        <authorList>
            <consortium name="The Broad Institute Genomics Platform"/>
            <consortium name="The Broad Institute Genome Sequencing Center for Infectious Disease"/>
            <person name="Wu L."/>
            <person name="Ma J."/>
        </authorList>
    </citation>
    <scope>NUCLEOTIDE SEQUENCE [LARGE SCALE GENOMIC DNA]</scope>
    <source>
        <strain evidence="2">KCTC 12907</strain>
    </source>
</reference>
<dbReference type="Proteomes" id="UP001596378">
    <property type="component" value="Unassembled WGS sequence"/>
</dbReference>
<evidence type="ECO:0000313" key="2">
    <source>
        <dbReference type="Proteomes" id="UP001596378"/>
    </source>
</evidence>
<name>A0ABW2FHF9_9BACL</name>
<organism evidence="1 2">
    <name type="scientific">Cohnella cellulosilytica</name>
    <dbReference type="NCBI Taxonomy" id="986710"/>
    <lineage>
        <taxon>Bacteria</taxon>
        <taxon>Bacillati</taxon>
        <taxon>Bacillota</taxon>
        <taxon>Bacilli</taxon>
        <taxon>Bacillales</taxon>
        <taxon>Paenibacillaceae</taxon>
        <taxon>Cohnella</taxon>
    </lineage>
</organism>
<evidence type="ECO:0000313" key="1">
    <source>
        <dbReference type="EMBL" id="MFC7151258.1"/>
    </source>
</evidence>
<sequence>MDKVYNQIQQIRQNPIIHLGKRSLHLLKAYLDGYIEYHNEISDKPDYFFLPKFQEFVQERYNISTTHNWVSLISFYSSSEENAFDNFYKLLDEFFSENAD</sequence>
<gene>
    <name evidence="1" type="ORF">ACFQMJ_22205</name>
</gene>
<protein>
    <submittedName>
        <fullName evidence="1">Uncharacterized protein</fullName>
    </submittedName>
</protein>